<keyword evidence="7" id="KW-0206">Cytoskeleton</keyword>
<evidence type="ECO:0000256" key="1">
    <source>
        <dbReference type="ARBA" id="ARBA00004430"/>
    </source>
</evidence>
<dbReference type="InterPro" id="IPR003533">
    <property type="entry name" value="Doublecortin_dom"/>
</dbReference>
<sequence length="721" mass="81542">MSSDRPSFLSQPVVKNIFMFRNGDPYFEARRIVINEKRVCNFETLLREVTGGIQAPFGAVRTIYTPRRGHKVDCMESLQSGEQYVAAGKERFKKLDYLQIAPRKKKMMQTLPLQVKPLPPNRIIVSARFLKPIKEPCPIFVVANGDVFNPVVRLLIHQRMMEQFDNILELITEKMGLRVLGGVRSLFTYNGHQVTDGSELECGQLYVAVGRERFKKLPYSDLLFPRPKGTRRIKGMKAYSLPPIYRFAKQRGNSKSTVGSSDSGDGESKGSPQNPSSSSKEHLSSAVGDISQARLLSLRTRKSRQSITDNDDPESKAEDGDAEGEMLRDIKTDEKSEVHQHSTTESIEKKEEEVETPENISEVDVSANMGTKNEKQETNMEEEEKKDADEQNDEKLEELKAEEEVETPENISEVDVSANMGTKNEKQETNMEEEEKKDADEQNDEKLEELKAEEEVETPENISEVDVSANMGTKNEKQETNMEEEEKKDADEQNDEKLEELKAEEEVETPENISEVDVSANMGTKNEKQETNMEEEEKKDADEKNDEKLEELKAEEEETTENEQNVVTEESKSQVNDEEQEPNSSAADGDQTEENKEKEHILNTPSEAEVEQDSNTEEDKQEKDDGNREESSNINDEESGEEQRETEISNSPAGTRLENETKESADDRISSRSSIRDEDEKKTTEVTEERTANGEVSGDTCPGAAVKPENAEEDSSKKEED</sequence>
<comment type="subcellular location">
    <subcellularLocation>
        <location evidence="9">Cell projection</location>
        <location evidence="9">Kinocilium</location>
    </subcellularLocation>
    <subcellularLocation>
        <location evidence="1">Cytoplasm</location>
        <location evidence="1">Cytoskeleton</location>
        <location evidence="1">Cilium axoneme</location>
    </subcellularLocation>
</comment>
<evidence type="ECO:0000256" key="6">
    <source>
        <dbReference type="ARBA" id="ARBA00022902"/>
    </source>
</evidence>
<feature type="compositionally biased region" description="Basic and acidic residues" evidence="13">
    <location>
        <begin position="617"/>
        <end position="631"/>
    </location>
</feature>
<dbReference type="SMART" id="SM00537">
    <property type="entry name" value="DCX"/>
    <property type="match status" value="2"/>
</dbReference>
<evidence type="ECO:0000256" key="2">
    <source>
        <dbReference type="ARBA" id="ARBA00022490"/>
    </source>
</evidence>
<feature type="compositionally biased region" description="Basic and acidic residues" evidence="13">
    <location>
        <begin position="474"/>
        <end position="501"/>
    </location>
</feature>
<comment type="function">
    <text evidence="10">Protein that plays a role in the inhibition of canonical Wnt signaling pathway. May be involved in neuronal migration during development of the cerebral neocortex. Involved in the control of ciliogenesis and ciliary length.</text>
</comment>
<dbReference type="KEGG" id="nfu:107378743"/>
<evidence type="ECO:0000256" key="10">
    <source>
        <dbReference type="ARBA" id="ARBA00057353"/>
    </source>
</evidence>
<feature type="compositionally biased region" description="Basic and acidic residues" evidence="13">
    <location>
        <begin position="423"/>
        <end position="450"/>
    </location>
</feature>
<evidence type="ECO:0000256" key="13">
    <source>
        <dbReference type="SAM" id="MobiDB-lite"/>
    </source>
</evidence>
<evidence type="ECO:0000256" key="12">
    <source>
        <dbReference type="ARBA" id="ARBA00072980"/>
    </source>
</evidence>
<keyword evidence="4" id="KW-0677">Repeat</keyword>
<keyword evidence="2" id="KW-0963">Cytoplasm</keyword>
<keyword evidence="3" id="KW-0597">Phosphoprotein</keyword>
<accession>A0A8C6L2Z2</accession>
<feature type="region of interest" description="Disordered" evidence="13">
    <location>
        <begin position="250"/>
        <end position="721"/>
    </location>
</feature>
<dbReference type="GO" id="GO:0005930">
    <property type="term" value="C:axoneme"/>
    <property type="evidence" value="ECO:0007669"/>
    <property type="project" value="UniProtKB-SubCell"/>
</dbReference>
<feature type="domain" description="Doublecortin" evidence="14">
    <location>
        <begin position="15"/>
        <end position="98"/>
    </location>
</feature>
<comment type="subunit">
    <text evidence="11">Interacts with DVL1, DVL2 and DVL3.</text>
</comment>
<dbReference type="Proteomes" id="UP000694548">
    <property type="component" value="Chromosome sgr05"/>
</dbReference>
<dbReference type="GO" id="GO:0060091">
    <property type="term" value="C:kinocilium"/>
    <property type="evidence" value="ECO:0007669"/>
    <property type="project" value="UniProtKB-SubCell"/>
</dbReference>
<protein>
    <recommendedName>
        <fullName evidence="12">Doublecortin domain-containing protein 2</fullName>
    </recommendedName>
</protein>
<feature type="compositionally biased region" description="Basic and acidic residues" evidence="13">
    <location>
        <begin position="657"/>
        <end position="692"/>
    </location>
</feature>
<dbReference type="Ensembl" id="ENSNFUT00015014651.1">
    <property type="protein sequence ID" value="ENSNFUP00015013952.1"/>
    <property type="gene ID" value="ENSNFUG00015006817.1"/>
</dbReference>
<feature type="domain" description="Doublecortin" evidence="14">
    <location>
        <begin position="137"/>
        <end position="220"/>
    </location>
</feature>
<reference evidence="15" key="1">
    <citation type="submission" date="2014-08" db="EMBL/GenBank/DDBJ databases">
        <authorList>
            <person name="Senf B."/>
            <person name="Petzold A."/>
            <person name="Downie B.R."/>
            <person name="Koch P."/>
            <person name="Platzer M."/>
        </authorList>
    </citation>
    <scope>NUCLEOTIDE SEQUENCE [LARGE SCALE GENOMIC DNA]</scope>
    <source>
        <strain evidence="15">GRZ</strain>
    </source>
</reference>
<dbReference type="GO" id="GO:1902017">
    <property type="term" value="P:regulation of cilium assembly"/>
    <property type="evidence" value="ECO:0007669"/>
    <property type="project" value="TreeGrafter"/>
</dbReference>
<feature type="compositionally biased region" description="Basic and acidic residues" evidence="13">
    <location>
        <begin position="313"/>
        <end position="352"/>
    </location>
</feature>
<dbReference type="AlphaFoldDB" id="A0A8C6L2Z2"/>
<evidence type="ECO:0000256" key="9">
    <source>
        <dbReference type="ARBA" id="ARBA00037822"/>
    </source>
</evidence>
<keyword evidence="6" id="KW-0524">Neurogenesis</keyword>
<organism evidence="15 16">
    <name type="scientific">Nothobranchius furzeri</name>
    <name type="common">Turquoise killifish</name>
    <dbReference type="NCBI Taxonomy" id="105023"/>
    <lineage>
        <taxon>Eukaryota</taxon>
        <taxon>Metazoa</taxon>
        <taxon>Chordata</taxon>
        <taxon>Craniata</taxon>
        <taxon>Vertebrata</taxon>
        <taxon>Euteleostomi</taxon>
        <taxon>Actinopterygii</taxon>
        <taxon>Neopterygii</taxon>
        <taxon>Teleostei</taxon>
        <taxon>Neoteleostei</taxon>
        <taxon>Acanthomorphata</taxon>
        <taxon>Ovalentaria</taxon>
        <taxon>Atherinomorphae</taxon>
        <taxon>Cyprinodontiformes</taxon>
        <taxon>Nothobranchiidae</taxon>
        <taxon>Nothobranchius</taxon>
    </lineage>
</organism>
<feature type="compositionally biased region" description="Basic and acidic residues" evidence="13">
    <location>
        <begin position="525"/>
        <end position="552"/>
    </location>
</feature>
<proteinExistence type="predicted"/>
<evidence type="ECO:0000259" key="14">
    <source>
        <dbReference type="PROSITE" id="PS50309"/>
    </source>
</evidence>
<dbReference type="GO" id="GO:0001764">
    <property type="term" value="P:neuron migration"/>
    <property type="evidence" value="ECO:0007669"/>
    <property type="project" value="TreeGrafter"/>
</dbReference>
<dbReference type="GO" id="GO:0005874">
    <property type="term" value="C:microtubule"/>
    <property type="evidence" value="ECO:0007669"/>
    <property type="project" value="TreeGrafter"/>
</dbReference>
<dbReference type="SUPFAM" id="SSF89837">
    <property type="entry name" value="Doublecortin (DC)"/>
    <property type="match status" value="2"/>
</dbReference>
<evidence type="ECO:0000256" key="11">
    <source>
        <dbReference type="ARBA" id="ARBA00066265"/>
    </source>
</evidence>
<dbReference type="PROSITE" id="PS50309">
    <property type="entry name" value="DC"/>
    <property type="match status" value="2"/>
</dbReference>
<keyword evidence="16" id="KW-1185">Reference proteome</keyword>
<dbReference type="GeneTree" id="ENSGT00940000159377"/>
<evidence type="ECO:0000256" key="7">
    <source>
        <dbReference type="ARBA" id="ARBA00023212"/>
    </source>
</evidence>
<dbReference type="GO" id="GO:0060271">
    <property type="term" value="P:cilium assembly"/>
    <property type="evidence" value="ECO:0007669"/>
    <property type="project" value="TreeGrafter"/>
</dbReference>
<dbReference type="GO" id="GO:0035556">
    <property type="term" value="P:intracellular signal transduction"/>
    <property type="evidence" value="ECO:0007669"/>
    <property type="project" value="InterPro"/>
</dbReference>
<feature type="compositionally biased region" description="Basic and acidic residues" evidence="13">
    <location>
        <begin position="372"/>
        <end position="399"/>
    </location>
</feature>
<dbReference type="Pfam" id="PF03607">
    <property type="entry name" value="DCX"/>
    <property type="match status" value="2"/>
</dbReference>
<evidence type="ECO:0000256" key="4">
    <source>
        <dbReference type="ARBA" id="ARBA00022737"/>
    </source>
</evidence>
<evidence type="ECO:0000256" key="8">
    <source>
        <dbReference type="ARBA" id="ARBA00023273"/>
    </source>
</evidence>
<evidence type="ECO:0000313" key="16">
    <source>
        <dbReference type="Proteomes" id="UP000694548"/>
    </source>
</evidence>
<gene>
    <name evidence="15" type="primary">DCDC2</name>
</gene>
<evidence type="ECO:0000256" key="5">
    <source>
        <dbReference type="ARBA" id="ARBA00022794"/>
    </source>
</evidence>
<dbReference type="OMA" id="EDKYFHQ"/>
<dbReference type="FunFam" id="3.10.20.230:FF:000005">
    <property type="entry name" value="Doublecortin domain containing 2"/>
    <property type="match status" value="1"/>
</dbReference>
<dbReference type="FunFam" id="3.10.20.230:FF:000004">
    <property type="entry name" value="Doublecortin domain containing 2"/>
    <property type="match status" value="1"/>
</dbReference>
<dbReference type="OrthoDB" id="1738954at2759"/>
<dbReference type="GO" id="GO:0048813">
    <property type="term" value="P:dendrite morphogenesis"/>
    <property type="evidence" value="ECO:0007669"/>
    <property type="project" value="TreeGrafter"/>
</dbReference>
<dbReference type="PANTHER" id="PTHR23004:SF5">
    <property type="entry name" value="DOUBLECORTIN DOMAIN-CONTAINING PROTEIN 2"/>
    <property type="match status" value="1"/>
</dbReference>
<feature type="compositionally biased region" description="Low complexity" evidence="13">
    <location>
        <begin position="253"/>
        <end position="278"/>
    </location>
</feature>
<dbReference type="InterPro" id="IPR036572">
    <property type="entry name" value="Doublecortin_dom_sf"/>
</dbReference>
<keyword evidence="8" id="KW-0966">Cell projection</keyword>
<evidence type="ECO:0000256" key="3">
    <source>
        <dbReference type="ARBA" id="ARBA00022553"/>
    </source>
</evidence>
<dbReference type="GeneID" id="107378743"/>
<dbReference type="Gene3D" id="3.10.20.230">
    <property type="entry name" value="Doublecortin domain"/>
    <property type="match status" value="2"/>
</dbReference>
<reference evidence="15" key="3">
    <citation type="submission" date="2025-09" db="UniProtKB">
        <authorList>
            <consortium name="Ensembl"/>
        </authorList>
    </citation>
    <scope>IDENTIFICATION</scope>
</reference>
<name>A0A8C6L2Z2_NOTFU</name>
<evidence type="ECO:0000313" key="15">
    <source>
        <dbReference type="Ensembl" id="ENSNFUP00015013952.1"/>
    </source>
</evidence>
<dbReference type="GO" id="GO:0005815">
    <property type="term" value="C:microtubule organizing center"/>
    <property type="evidence" value="ECO:0007669"/>
    <property type="project" value="TreeGrafter"/>
</dbReference>
<dbReference type="PANTHER" id="PTHR23004">
    <property type="entry name" value="DOUBLECORTIN DOMAIN CONTAINING 2"/>
    <property type="match status" value="1"/>
</dbReference>
<keyword evidence="5" id="KW-0970">Cilium biogenesis/degradation</keyword>
<reference evidence="15" key="2">
    <citation type="submission" date="2025-08" db="UniProtKB">
        <authorList>
            <consortium name="Ensembl"/>
        </authorList>
    </citation>
    <scope>IDENTIFICATION</scope>
</reference>